<keyword evidence="10" id="KW-1185">Reference proteome</keyword>
<feature type="domain" description="MADS-box" evidence="8">
    <location>
        <begin position="1"/>
        <end position="44"/>
    </location>
</feature>
<feature type="non-terminal residue" evidence="9">
    <location>
        <position position="1"/>
    </location>
</feature>
<keyword evidence="4" id="KW-0010">Activator</keyword>
<evidence type="ECO:0000256" key="2">
    <source>
        <dbReference type="ARBA" id="ARBA00023015"/>
    </source>
</evidence>
<evidence type="ECO:0000256" key="1">
    <source>
        <dbReference type="ARBA" id="ARBA00004123"/>
    </source>
</evidence>
<dbReference type="FunFam" id="3.40.1810.10:FF:000001">
    <property type="entry name" value="Myocyte-specific enhancer factor 2A homolog"/>
    <property type="match status" value="1"/>
</dbReference>
<dbReference type="GO" id="GO:0046983">
    <property type="term" value="F:protein dimerization activity"/>
    <property type="evidence" value="ECO:0007669"/>
    <property type="project" value="InterPro"/>
</dbReference>
<evidence type="ECO:0000313" key="10">
    <source>
        <dbReference type="Proteomes" id="UP000529965"/>
    </source>
</evidence>
<dbReference type="InterPro" id="IPR022102">
    <property type="entry name" value="HJURP_C"/>
</dbReference>
<protein>
    <submittedName>
        <fullName evidence="9">MEF2D factor</fullName>
    </submittedName>
</protein>
<feature type="region of interest" description="Disordered" evidence="7">
    <location>
        <begin position="325"/>
        <end position="416"/>
    </location>
</feature>
<dbReference type="InterPro" id="IPR033896">
    <property type="entry name" value="MEF2-like_N"/>
</dbReference>
<name>A0A7K7GUQ0_ERIRU</name>
<dbReference type="PANTHER" id="PTHR11945">
    <property type="entry name" value="MADS BOX PROTEIN"/>
    <property type="match status" value="1"/>
</dbReference>
<dbReference type="InterPro" id="IPR036879">
    <property type="entry name" value="TF_MADSbox_sf"/>
</dbReference>
<dbReference type="SUPFAM" id="SSF55455">
    <property type="entry name" value="SRF-like"/>
    <property type="match status" value="1"/>
</dbReference>
<proteinExistence type="predicted"/>
<dbReference type="PANTHER" id="PTHR11945:SF837">
    <property type="entry name" value="MYOCYTE ENHANCER FACTOR 2D"/>
    <property type="match status" value="1"/>
</dbReference>
<evidence type="ECO:0000256" key="4">
    <source>
        <dbReference type="ARBA" id="ARBA00023159"/>
    </source>
</evidence>
<dbReference type="CDD" id="cd00265">
    <property type="entry name" value="MADS_MEF2_like"/>
    <property type="match status" value="1"/>
</dbReference>
<evidence type="ECO:0000313" key="9">
    <source>
        <dbReference type="EMBL" id="NWY73399.1"/>
    </source>
</evidence>
<sequence length="416" mass="45212">QVTFTKRKFGLMKKAYELSVLCDCEIALIIFNHSNKLFQYASTDMDKVLLKYTEYNEPHESRTNADIIETLRKKGFNGCDSPEPDGDDSIDQSPLMEDKYRKGSEDLDILFKRYGSTVPAPNFAMPVTVPVTNQNTLQFSNPGSSLVTQSLVTSSLTDPRLLSPQQPALQRNTVSPGLPQRPASAGAMLGGDLNNTNGACPSPVGESLWGQWVLPMVLHWSHHSSSTGRPGPLPAHERQGVNQALPILKILFKACQNTQRLGVSQATHSLTTPVVSVATPSLLTQGLPFSAMPTAYNTGKTWPGQSSGVPERGNHEKKPTKKIIMTDFPLSPPPHPPGSPRQGSHLSHTTTLTVNTNPNISIKSEPVSPNRERNTGTPLSTFPHPPTGRSPVDSLSSTTSSYEGSSERDDPSRPDF</sequence>
<feature type="compositionally biased region" description="Polar residues" evidence="7">
    <location>
        <begin position="341"/>
        <end position="362"/>
    </location>
</feature>
<accession>A0A7K7GUQ0</accession>
<keyword evidence="6" id="KW-0539">Nucleus</keyword>
<dbReference type="GO" id="GO:0042826">
    <property type="term" value="F:histone deacetylase binding"/>
    <property type="evidence" value="ECO:0007669"/>
    <property type="project" value="TreeGrafter"/>
</dbReference>
<dbReference type="GO" id="GO:0000978">
    <property type="term" value="F:RNA polymerase II cis-regulatory region sequence-specific DNA binding"/>
    <property type="evidence" value="ECO:0007669"/>
    <property type="project" value="TreeGrafter"/>
</dbReference>
<dbReference type="GO" id="GO:0000981">
    <property type="term" value="F:DNA-binding transcription factor activity, RNA polymerase II-specific"/>
    <property type="evidence" value="ECO:0007669"/>
    <property type="project" value="TreeGrafter"/>
</dbReference>
<dbReference type="AlphaFoldDB" id="A0A7K7GUQ0"/>
<gene>
    <name evidence="9" type="primary">Mef2d</name>
    <name evidence="9" type="ORF">ERIRUB_R03906</name>
</gene>
<dbReference type="GO" id="GO:0007507">
    <property type="term" value="P:heart development"/>
    <property type="evidence" value="ECO:0007669"/>
    <property type="project" value="TreeGrafter"/>
</dbReference>
<dbReference type="EMBL" id="VZSK01002130">
    <property type="protein sequence ID" value="NWY73399.1"/>
    <property type="molecule type" value="Genomic_DNA"/>
</dbReference>
<evidence type="ECO:0000259" key="8">
    <source>
        <dbReference type="PROSITE" id="PS50066"/>
    </source>
</evidence>
<comment type="caution">
    <text evidence="9">The sequence shown here is derived from an EMBL/GenBank/DDBJ whole genome shotgun (WGS) entry which is preliminary data.</text>
</comment>
<feature type="region of interest" description="Disordered" evidence="7">
    <location>
        <begin position="298"/>
        <end position="317"/>
    </location>
</feature>
<dbReference type="GO" id="GO:0030154">
    <property type="term" value="P:cell differentiation"/>
    <property type="evidence" value="ECO:0007669"/>
    <property type="project" value="TreeGrafter"/>
</dbReference>
<dbReference type="PRINTS" id="PR00404">
    <property type="entry name" value="MADSDOMAIN"/>
</dbReference>
<dbReference type="PROSITE" id="PS50066">
    <property type="entry name" value="MADS_BOX_2"/>
    <property type="match status" value="1"/>
</dbReference>
<dbReference type="SMART" id="SM00432">
    <property type="entry name" value="MADS"/>
    <property type="match status" value="1"/>
</dbReference>
<feature type="region of interest" description="Disordered" evidence="7">
    <location>
        <begin position="159"/>
        <end position="190"/>
    </location>
</feature>
<comment type="subcellular location">
    <subcellularLocation>
        <location evidence="1">Nucleus</location>
    </subcellularLocation>
</comment>
<dbReference type="GO" id="GO:0045944">
    <property type="term" value="P:positive regulation of transcription by RNA polymerase II"/>
    <property type="evidence" value="ECO:0007669"/>
    <property type="project" value="InterPro"/>
</dbReference>
<keyword evidence="5" id="KW-0804">Transcription</keyword>
<evidence type="ECO:0000256" key="6">
    <source>
        <dbReference type="ARBA" id="ARBA00023242"/>
    </source>
</evidence>
<feature type="compositionally biased region" description="Polar residues" evidence="7">
    <location>
        <begin position="298"/>
        <end position="308"/>
    </location>
</feature>
<dbReference type="Pfam" id="PF12347">
    <property type="entry name" value="HJURP_C"/>
    <property type="match status" value="1"/>
</dbReference>
<dbReference type="Gene3D" id="3.40.1810.10">
    <property type="entry name" value="Transcription factor, MADS-box"/>
    <property type="match status" value="1"/>
</dbReference>
<evidence type="ECO:0000256" key="5">
    <source>
        <dbReference type="ARBA" id="ARBA00023163"/>
    </source>
</evidence>
<feature type="compositionally biased region" description="Polar residues" evidence="7">
    <location>
        <begin position="163"/>
        <end position="175"/>
    </location>
</feature>
<evidence type="ECO:0000256" key="3">
    <source>
        <dbReference type="ARBA" id="ARBA00023125"/>
    </source>
</evidence>
<dbReference type="Pfam" id="PF00319">
    <property type="entry name" value="SRF-TF"/>
    <property type="match status" value="1"/>
</dbReference>
<feature type="compositionally biased region" description="Basic and acidic residues" evidence="7">
    <location>
        <begin position="405"/>
        <end position="416"/>
    </location>
</feature>
<keyword evidence="2" id="KW-0805">Transcription regulation</keyword>
<feature type="compositionally biased region" description="Pro residues" evidence="7">
    <location>
        <begin position="330"/>
        <end position="339"/>
    </location>
</feature>
<dbReference type="GO" id="GO:0005634">
    <property type="term" value="C:nucleus"/>
    <property type="evidence" value="ECO:0007669"/>
    <property type="project" value="UniProtKB-SubCell"/>
</dbReference>
<dbReference type="Proteomes" id="UP000529965">
    <property type="component" value="Unassembled WGS sequence"/>
</dbReference>
<feature type="non-terminal residue" evidence="9">
    <location>
        <position position="416"/>
    </location>
</feature>
<keyword evidence="3" id="KW-0238">DNA-binding</keyword>
<feature type="compositionally biased region" description="Low complexity" evidence="7">
    <location>
        <begin position="390"/>
        <end position="404"/>
    </location>
</feature>
<reference evidence="9 10" key="1">
    <citation type="submission" date="2019-09" db="EMBL/GenBank/DDBJ databases">
        <title>Bird 10,000 Genomes (B10K) Project - Family phase.</title>
        <authorList>
            <person name="Zhang G."/>
        </authorList>
    </citation>
    <scope>NUCLEOTIDE SEQUENCE [LARGE SCALE GENOMIC DNA]</scope>
    <source>
        <strain evidence="9">OUT-0015</strain>
        <tissue evidence="9">Blood</tissue>
    </source>
</reference>
<organism evidence="9 10">
    <name type="scientific">Erithacus rubecula</name>
    <name type="common">European robin</name>
    <dbReference type="NCBI Taxonomy" id="37610"/>
    <lineage>
        <taxon>Eukaryota</taxon>
        <taxon>Metazoa</taxon>
        <taxon>Chordata</taxon>
        <taxon>Craniata</taxon>
        <taxon>Vertebrata</taxon>
        <taxon>Euteleostomi</taxon>
        <taxon>Archelosauria</taxon>
        <taxon>Archosauria</taxon>
        <taxon>Dinosauria</taxon>
        <taxon>Saurischia</taxon>
        <taxon>Theropoda</taxon>
        <taxon>Coelurosauria</taxon>
        <taxon>Aves</taxon>
        <taxon>Neognathae</taxon>
        <taxon>Neoaves</taxon>
        <taxon>Telluraves</taxon>
        <taxon>Australaves</taxon>
        <taxon>Passeriformes</taxon>
        <taxon>Turdidae</taxon>
        <taxon>Erithacus</taxon>
    </lineage>
</organism>
<evidence type="ECO:0000256" key="7">
    <source>
        <dbReference type="SAM" id="MobiDB-lite"/>
    </source>
</evidence>
<dbReference type="InterPro" id="IPR002100">
    <property type="entry name" value="TF_MADSbox"/>
</dbReference>